<dbReference type="GO" id="GO:0035999">
    <property type="term" value="P:tetrahydrofolate interconversion"/>
    <property type="evidence" value="ECO:0007669"/>
    <property type="project" value="TreeGrafter"/>
</dbReference>
<dbReference type="KEGG" id="lmat:92516061"/>
<dbReference type="PANTHER" id="PTHR23407">
    <property type="entry name" value="ATPASE INHIBITOR/5-FORMYLTETRAHYDROFOLATE CYCLO-LIGASE"/>
    <property type="match status" value="1"/>
</dbReference>
<comment type="catalytic activity">
    <reaction evidence="4">
        <text>(6S)-5-formyl-5,6,7,8-tetrahydrofolate + ATP = (6R)-5,10-methenyltetrahydrofolate + ADP + phosphate</text>
        <dbReference type="Rhea" id="RHEA:10488"/>
        <dbReference type="ChEBI" id="CHEBI:30616"/>
        <dbReference type="ChEBI" id="CHEBI:43474"/>
        <dbReference type="ChEBI" id="CHEBI:57455"/>
        <dbReference type="ChEBI" id="CHEBI:57457"/>
        <dbReference type="ChEBI" id="CHEBI:456216"/>
        <dbReference type="EC" id="6.3.3.2"/>
    </reaction>
</comment>
<dbReference type="InterPro" id="IPR002698">
    <property type="entry name" value="FTHF_cligase"/>
</dbReference>
<dbReference type="GO" id="GO:0030272">
    <property type="term" value="F:5-formyltetrahydrofolate cyclo-ligase activity"/>
    <property type="evidence" value="ECO:0007669"/>
    <property type="project" value="UniProtKB-EC"/>
</dbReference>
<evidence type="ECO:0000256" key="5">
    <source>
        <dbReference type="ARBA" id="ARBA00038966"/>
    </source>
</evidence>
<organism evidence="7 8">
    <name type="scientific">Leishmania martiniquensis</name>
    <dbReference type="NCBI Taxonomy" id="1580590"/>
    <lineage>
        <taxon>Eukaryota</taxon>
        <taxon>Discoba</taxon>
        <taxon>Euglenozoa</taxon>
        <taxon>Kinetoplastea</taxon>
        <taxon>Metakinetoplastina</taxon>
        <taxon>Trypanosomatida</taxon>
        <taxon>Trypanosomatidae</taxon>
        <taxon>Leishmaniinae</taxon>
        <taxon>Leishmania</taxon>
    </lineage>
</organism>
<evidence type="ECO:0000256" key="4">
    <source>
        <dbReference type="ARBA" id="ARBA00036539"/>
    </source>
</evidence>
<evidence type="ECO:0000256" key="3">
    <source>
        <dbReference type="ARBA" id="ARBA00022840"/>
    </source>
</evidence>
<dbReference type="Proteomes" id="UP000673552">
    <property type="component" value="Unassembled WGS sequence"/>
</dbReference>
<comment type="similarity">
    <text evidence="1">Belongs to the 5-formyltetrahydrofolate cyclo-ligase family.</text>
</comment>
<name>A0A836HC33_9TRYP</name>
<dbReference type="GO" id="GO:0005739">
    <property type="term" value="C:mitochondrion"/>
    <property type="evidence" value="ECO:0007669"/>
    <property type="project" value="TreeGrafter"/>
</dbReference>
<dbReference type="OrthoDB" id="2015992at2759"/>
<dbReference type="AlphaFoldDB" id="A0A836HC33"/>
<accession>A0A836HC33</accession>
<keyword evidence="2" id="KW-0547">Nucleotide-binding</keyword>
<sequence length="450" mass="48382">MMQPFSHAHIKKVLRKEQLHRLRERAKANPAEVAAASKQVCDHVLDYIIAQYRPALATAARGPALLSAVGGTSSQDSPLPTKLLPPPLLIMAYLPLYFEVDLVPLMQRLWPFSHEHNIRILTPVVLPEAMAALPRAGAAAATLVEPTSQPALSAPFAGPSPPQHSALHALKSAMAFIEVLDERDLATAFAPRGAYNIRECDTSLLEPWLLGPSRGSVIDAADPLRSLSGLGERGDEDDHIRHSCCHDDRQRHMVLCDAYASLFPESHAAGYRPPGLLEYSDANGDSGVTSSAPAQEGTKQGLGSLDDMSILVLTPGVLFDARTGARLGKGGGFYDRFLGYHSSAQHCRRPADSSPPPVGTWEEGDVEVNVGAADDAIPLPAPGVPVPKWEVMAIAFDDQVLHSTATDTSALVSDAPHSSVPSRIPVDTHDQFMHLIVSPSRGVERVWQTK</sequence>
<feature type="region of interest" description="Disordered" evidence="6">
    <location>
        <begin position="280"/>
        <end position="301"/>
    </location>
</feature>
<keyword evidence="8" id="KW-1185">Reference proteome</keyword>
<evidence type="ECO:0000256" key="2">
    <source>
        <dbReference type="ARBA" id="ARBA00022741"/>
    </source>
</evidence>
<gene>
    <name evidence="7" type="ORF">LSCM1_06117</name>
</gene>
<dbReference type="PANTHER" id="PTHR23407:SF1">
    <property type="entry name" value="5-FORMYLTETRAHYDROFOLATE CYCLO-LIGASE"/>
    <property type="match status" value="1"/>
</dbReference>
<evidence type="ECO:0000313" key="8">
    <source>
        <dbReference type="Proteomes" id="UP000673552"/>
    </source>
</evidence>
<dbReference type="RefSeq" id="XP_067178654.1">
    <property type="nucleotide sequence ID" value="XM_067323549.1"/>
</dbReference>
<evidence type="ECO:0000256" key="6">
    <source>
        <dbReference type="SAM" id="MobiDB-lite"/>
    </source>
</evidence>
<dbReference type="EMBL" id="JAFEUZ010000023">
    <property type="protein sequence ID" value="KAG5478713.1"/>
    <property type="molecule type" value="Genomic_DNA"/>
</dbReference>
<dbReference type="Gene3D" id="3.40.50.10420">
    <property type="entry name" value="NagB/RpiA/CoA transferase-like"/>
    <property type="match status" value="2"/>
</dbReference>
<protein>
    <recommendedName>
        <fullName evidence="5">5-formyltetrahydrofolate cyclo-ligase</fullName>
        <ecNumber evidence="5">6.3.3.2</ecNumber>
    </recommendedName>
</protein>
<dbReference type="GO" id="GO:0005524">
    <property type="term" value="F:ATP binding"/>
    <property type="evidence" value="ECO:0007669"/>
    <property type="project" value="UniProtKB-KW"/>
</dbReference>
<dbReference type="InterPro" id="IPR024185">
    <property type="entry name" value="FTHF_cligase-like_sf"/>
</dbReference>
<keyword evidence="3" id="KW-0067">ATP-binding</keyword>
<dbReference type="SUPFAM" id="SSF100950">
    <property type="entry name" value="NagB/RpiA/CoA transferase-like"/>
    <property type="match status" value="1"/>
</dbReference>
<dbReference type="InterPro" id="IPR037171">
    <property type="entry name" value="NagB/RpiA_transferase-like"/>
</dbReference>
<dbReference type="EC" id="6.3.3.2" evidence="5"/>
<dbReference type="GO" id="GO:0009396">
    <property type="term" value="P:folic acid-containing compound biosynthetic process"/>
    <property type="evidence" value="ECO:0007669"/>
    <property type="project" value="TreeGrafter"/>
</dbReference>
<reference evidence="8" key="2">
    <citation type="journal article" date="2021" name="Sci. Data">
        <title>Chromosome-scale genome sequencing, assembly and annotation of six genomes from subfamily Leishmaniinae.</title>
        <authorList>
            <person name="Almutairi H."/>
            <person name="Urbaniak M.D."/>
            <person name="Bates M.D."/>
            <person name="Jariyapan N."/>
            <person name="Kwakye-Nuako G."/>
            <person name="Thomaz Soccol V."/>
            <person name="Al-Salem W.S."/>
            <person name="Dillon R.J."/>
            <person name="Bates P.A."/>
            <person name="Gatherer D."/>
        </authorList>
    </citation>
    <scope>NUCLEOTIDE SEQUENCE [LARGE SCALE GENOMIC DNA]</scope>
</reference>
<evidence type="ECO:0000256" key="1">
    <source>
        <dbReference type="ARBA" id="ARBA00010638"/>
    </source>
</evidence>
<evidence type="ECO:0000313" key="7">
    <source>
        <dbReference type="EMBL" id="KAG5478713.1"/>
    </source>
</evidence>
<reference evidence="8" key="1">
    <citation type="journal article" date="2021" name="Microbiol. Resour. Announc.">
        <title>LGAAP: Leishmaniinae Genome Assembly and Annotation Pipeline.</title>
        <authorList>
            <person name="Almutairi H."/>
            <person name="Urbaniak M.D."/>
            <person name="Bates M.D."/>
            <person name="Jariyapan N."/>
            <person name="Kwakye-Nuako G."/>
            <person name="Thomaz-Soccol V."/>
            <person name="Al-Salem W.S."/>
            <person name="Dillon R.J."/>
            <person name="Bates P.A."/>
            <person name="Gatherer D."/>
        </authorList>
    </citation>
    <scope>NUCLEOTIDE SEQUENCE [LARGE SCALE GENOMIC DNA]</scope>
</reference>
<dbReference type="Pfam" id="PF01812">
    <property type="entry name" value="5-FTHF_cyc-lig"/>
    <property type="match status" value="1"/>
</dbReference>
<dbReference type="GeneID" id="92516061"/>
<comment type="caution">
    <text evidence="7">The sequence shown here is derived from an EMBL/GenBank/DDBJ whole genome shotgun (WGS) entry which is preliminary data.</text>
</comment>
<proteinExistence type="inferred from homology"/>